<dbReference type="PANTHER" id="PTHR43245">
    <property type="entry name" value="BIFUNCTIONAL POLYMYXIN RESISTANCE PROTEIN ARNA"/>
    <property type="match status" value="1"/>
</dbReference>
<dbReference type="Pfam" id="PF01370">
    <property type="entry name" value="Epimerase"/>
    <property type="match status" value="1"/>
</dbReference>
<accession>A0A3B1C507</accession>
<dbReference type="AlphaFoldDB" id="A0A3B1C507"/>
<dbReference type="InterPro" id="IPR050177">
    <property type="entry name" value="Lipid_A_modif_metabolic_enz"/>
</dbReference>
<protein>
    <submittedName>
        <fullName evidence="2">UDP-N-acetylglucosaminuronic acid 4-epimerase</fullName>
        <ecNumber evidence="2">5.1.3.7</ecNumber>
    </submittedName>
</protein>
<feature type="domain" description="NAD-dependent epimerase/dehydratase" evidence="1">
    <location>
        <begin position="15"/>
        <end position="260"/>
    </location>
</feature>
<dbReference type="PRINTS" id="PR01713">
    <property type="entry name" value="NUCEPIMERASE"/>
</dbReference>
<dbReference type="Gene3D" id="3.90.25.10">
    <property type="entry name" value="UDP-galactose 4-epimerase, domain 1"/>
    <property type="match status" value="1"/>
</dbReference>
<evidence type="ECO:0000313" key="2">
    <source>
        <dbReference type="EMBL" id="VAX21721.1"/>
    </source>
</evidence>
<gene>
    <name evidence="2" type="ORF">MNBD_NITROSPINAE02-811</name>
</gene>
<dbReference type="PANTHER" id="PTHR43245:SF13">
    <property type="entry name" value="UDP-D-APIOSE_UDP-D-XYLOSE SYNTHASE 2"/>
    <property type="match status" value="1"/>
</dbReference>
<dbReference type="Gene3D" id="3.40.50.720">
    <property type="entry name" value="NAD(P)-binding Rossmann-like Domain"/>
    <property type="match status" value="1"/>
</dbReference>
<sequence>MNEKINIALGETRTWLVTGCAGFIGSHIIERLLKQGQTVRGIDNFSNGFQANLDDVKLAVGEENYGRFTFFEGDINDDTVLTRAMEGAEVVSHQAALGSVPRSIKEPAAFVRANVEGFTAVAKKAADLGIGRIVYASSSSVYGDNVKLPKVEDEIGSPLSPYAASKLSDELFASACANSYGLEFVGLRYFNVFGPRQDPAGAYAAVIPKWIMILIDGGKPVINGDMTISRDFTYVDNAVDANILGAVAAPAGVCEAYNVGNGEEVTLEGLYNMIADNLLEAGAISQKPSADIGPPRAGDVKNSLADISKARSKLGYDPKIDVREGLLKTTRWFIK</sequence>
<reference evidence="2" key="1">
    <citation type="submission" date="2018-06" db="EMBL/GenBank/DDBJ databases">
        <authorList>
            <person name="Zhirakovskaya E."/>
        </authorList>
    </citation>
    <scope>NUCLEOTIDE SEQUENCE</scope>
</reference>
<dbReference type="InterPro" id="IPR036291">
    <property type="entry name" value="NAD(P)-bd_dom_sf"/>
</dbReference>
<dbReference type="EMBL" id="UOGE01000068">
    <property type="protein sequence ID" value="VAX21721.1"/>
    <property type="molecule type" value="Genomic_DNA"/>
</dbReference>
<organism evidence="2">
    <name type="scientific">hydrothermal vent metagenome</name>
    <dbReference type="NCBI Taxonomy" id="652676"/>
    <lineage>
        <taxon>unclassified sequences</taxon>
        <taxon>metagenomes</taxon>
        <taxon>ecological metagenomes</taxon>
    </lineage>
</organism>
<dbReference type="InterPro" id="IPR001509">
    <property type="entry name" value="Epimerase_deHydtase"/>
</dbReference>
<keyword evidence="2" id="KW-0413">Isomerase</keyword>
<dbReference type="SUPFAM" id="SSF51735">
    <property type="entry name" value="NAD(P)-binding Rossmann-fold domains"/>
    <property type="match status" value="1"/>
</dbReference>
<dbReference type="GO" id="GO:0003974">
    <property type="term" value="F:UDP-N-acetylglucosamine 4-epimerase activity"/>
    <property type="evidence" value="ECO:0007669"/>
    <property type="project" value="UniProtKB-EC"/>
</dbReference>
<proteinExistence type="predicted"/>
<dbReference type="EC" id="5.1.3.7" evidence="2"/>
<evidence type="ECO:0000259" key="1">
    <source>
        <dbReference type="Pfam" id="PF01370"/>
    </source>
</evidence>
<name>A0A3B1C507_9ZZZZ</name>